<dbReference type="PROSITE" id="PS00300">
    <property type="entry name" value="SRP54"/>
    <property type="match status" value="1"/>
</dbReference>
<dbReference type="Gene3D" id="1.20.120.140">
    <property type="entry name" value="Signal recognition particle SRP54, nucleotide-binding domain"/>
    <property type="match status" value="1"/>
</dbReference>
<comment type="subcellular location">
    <subcellularLocation>
        <location evidence="9">Endomembrane system</location>
        <topology evidence="9">Peripheral membrane protein</topology>
        <orientation evidence="9">Cytoplasmic side</orientation>
    </subcellularLocation>
    <subcellularLocation>
        <location evidence="1">Endoplasmic reticulum membrane</location>
    </subcellularLocation>
</comment>
<evidence type="ECO:0000256" key="11">
    <source>
        <dbReference type="ARBA" id="ARBA00081194"/>
    </source>
</evidence>
<name>M7P739_PNEMU</name>
<keyword evidence="14" id="KW-1185">Reference proteome</keyword>
<reference evidence="14" key="1">
    <citation type="journal article" date="2016" name="Nat. Commun.">
        <title>Genome analysis of three Pneumocystis species reveals adaptation mechanisms to life exclusively in mammalian hosts.</title>
        <authorList>
            <person name="Ma L."/>
            <person name="Chen Z."/>
            <person name="Huang D.W."/>
            <person name="Kutty G."/>
            <person name="Ishihara M."/>
            <person name="Wang H."/>
            <person name="Abouelleil A."/>
            <person name="Bishop L."/>
            <person name="Davey E."/>
            <person name="Deng R."/>
            <person name="Deng X."/>
            <person name="Fan L."/>
            <person name="Fantoni G."/>
            <person name="Fitzgerald M."/>
            <person name="Gogineni E."/>
            <person name="Goldberg J.M."/>
            <person name="Handley G."/>
            <person name="Hu X."/>
            <person name="Huber C."/>
            <person name="Jiao X."/>
            <person name="Jones K."/>
            <person name="Levin J.Z."/>
            <person name="Liu Y."/>
            <person name="Macdonald P."/>
            <person name="Melnikov A."/>
            <person name="Raley C."/>
            <person name="Sassi M."/>
            <person name="Sherman B.T."/>
            <person name="Song X."/>
            <person name="Sykes S."/>
            <person name="Tran B."/>
            <person name="Walsh L."/>
            <person name="Xia Y."/>
            <person name="Yang J."/>
            <person name="Young S."/>
            <person name="Zeng Q."/>
            <person name="Zheng X."/>
            <person name="Stephens R."/>
            <person name="Nusbaum C."/>
            <person name="Birren B.W."/>
            <person name="Azadi P."/>
            <person name="Lempicki R.A."/>
            <person name="Cuomo C.A."/>
            <person name="Kovacs J.A."/>
        </authorList>
    </citation>
    <scope>NUCLEOTIDE SEQUENCE [LARGE SCALE GENOMIC DNA]</scope>
    <source>
        <strain evidence="14">B123</strain>
    </source>
</reference>
<dbReference type="OMA" id="HLGWIDK"/>
<evidence type="ECO:0000313" key="14">
    <source>
        <dbReference type="Proteomes" id="UP000011958"/>
    </source>
</evidence>
<dbReference type="CDD" id="cd14826">
    <property type="entry name" value="SR_alpha_SRX"/>
    <property type="match status" value="1"/>
</dbReference>
<dbReference type="PANTHER" id="PTHR43134">
    <property type="entry name" value="SIGNAL RECOGNITION PARTICLE RECEPTOR SUBUNIT ALPHA"/>
    <property type="match status" value="1"/>
</dbReference>
<feature type="domain" description="SRP54-type proteins GTP-binding" evidence="12">
    <location>
        <begin position="567"/>
        <end position="580"/>
    </location>
</feature>
<evidence type="ECO:0000256" key="7">
    <source>
        <dbReference type="ARBA" id="ARBA00023136"/>
    </source>
</evidence>
<dbReference type="InterPro" id="IPR036225">
    <property type="entry name" value="SRP/SRP_N"/>
</dbReference>
<dbReference type="GO" id="GO:0005785">
    <property type="term" value="C:signal recognition particle receptor complex"/>
    <property type="evidence" value="ECO:0007669"/>
    <property type="project" value="EnsemblFungi"/>
</dbReference>
<dbReference type="GO" id="GO:0006614">
    <property type="term" value="P:SRP-dependent cotranslational protein targeting to membrane"/>
    <property type="evidence" value="ECO:0007669"/>
    <property type="project" value="InterPro"/>
</dbReference>
<evidence type="ECO:0000259" key="12">
    <source>
        <dbReference type="PROSITE" id="PS00300"/>
    </source>
</evidence>
<dbReference type="OrthoDB" id="1727884at2759"/>
<keyword evidence="6" id="KW-0342">GTP-binding</keyword>
<dbReference type="SUPFAM" id="SSF47364">
    <property type="entry name" value="Domain of the SRP/SRP receptor G-proteins"/>
    <property type="match status" value="1"/>
</dbReference>
<evidence type="ECO:0000256" key="9">
    <source>
        <dbReference type="ARBA" id="ARBA00029433"/>
    </source>
</evidence>
<dbReference type="Pfam" id="PF00448">
    <property type="entry name" value="SRP54"/>
    <property type="match status" value="1"/>
</dbReference>
<dbReference type="STRING" id="1069680.M7P739"/>
<dbReference type="InterPro" id="IPR007222">
    <property type="entry name" value="Sig_recog_particle_rcpt_asu_N"/>
</dbReference>
<dbReference type="Gene3D" id="3.30.450.60">
    <property type="match status" value="1"/>
</dbReference>
<keyword evidence="4" id="KW-0547">Nucleotide-binding</keyword>
<evidence type="ECO:0000256" key="2">
    <source>
        <dbReference type="ARBA" id="ARBA00008531"/>
    </source>
</evidence>
<dbReference type="AlphaFoldDB" id="M7P739"/>
<evidence type="ECO:0000256" key="10">
    <source>
        <dbReference type="ARBA" id="ARBA00071429"/>
    </source>
</evidence>
<dbReference type="EMBL" id="AFWA02000009">
    <property type="protein sequence ID" value="EMR09695.1"/>
    <property type="molecule type" value="Genomic_DNA"/>
</dbReference>
<dbReference type="InterPro" id="IPR042101">
    <property type="entry name" value="SRP54_N_sf"/>
</dbReference>
<dbReference type="Pfam" id="PF04086">
    <property type="entry name" value="SRP-alpha_N"/>
    <property type="match status" value="1"/>
</dbReference>
<evidence type="ECO:0000256" key="1">
    <source>
        <dbReference type="ARBA" id="ARBA00004586"/>
    </source>
</evidence>
<dbReference type="Pfam" id="PF02881">
    <property type="entry name" value="SRP54_N"/>
    <property type="match status" value="1"/>
</dbReference>
<dbReference type="InterPro" id="IPR027417">
    <property type="entry name" value="P-loop_NTPase"/>
</dbReference>
<evidence type="ECO:0000256" key="3">
    <source>
        <dbReference type="ARBA" id="ARBA00011870"/>
    </source>
</evidence>
<proteinExistence type="inferred from homology"/>
<dbReference type="SUPFAM" id="SSF64356">
    <property type="entry name" value="SNARE-like"/>
    <property type="match status" value="1"/>
</dbReference>
<comment type="similarity">
    <text evidence="2">Belongs to the GTP-binding SRP family.</text>
</comment>
<evidence type="ECO:0000256" key="6">
    <source>
        <dbReference type="ARBA" id="ARBA00023134"/>
    </source>
</evidence>
<dbReference type="SUPFAM" id="SSF52540">
    <property type="entry name" value="P-loop containing nucleoside triphosphate hydrolases"/>
    <property type="match status" value="1"/>
</dbReference>
<dbReference type="HOGENOM" id="CLU_009301_8_1_1"/>
<dbReference type="RefSeq" id="XP_007873856.1">
    <property type="nucleotide sequence ID" value="XM_007875665.1"/>
</dbReference>
<accession>M7P739</accession>
<evidence type="ECO:0000313" key="13">
    <source>
        <dbReference type="EMBL" id="EMR09695.1"/>
    </source>
</evidence>
<evidence type="ECO:0000256" key="4">
    <source>
        <dbReference type="ARBA" id="ARBA00022741"/>
    </source>
</evidence>
<keyword evidence="8" id="KW-0675">Receptor</keyword>
<evidence type="ECO:0000256" key="5">
    <source>
        <dbReference type="ARBA" id="ARBA00022824"/>
    </source>
</evidence>
<comment type="subunit">
    <text evidence="3">Heterodimer of an alpha and a beta chain.</text>
</comment>
<dbReference type="FunFam" id="3.40.50.300:FF:000566">
    <property type="entry name" value="Signal recognition particle receptor subunit alpha"/>
    <property type="match status" value="1"/>
</dbReference>
<dbReference type="VEuPathDB" id="FungiDB:PNEG_01882"/>
<dbReference type="GO" id="GO:0005525">
    <property type="term" value="F:GTP binding"/>
    <property type="evidence" value="ECO:0007669"/>
    <property type="project" value="UniProtKB-KW"/>
</dbReference>
<evidence type="ECO:0000256" key="8">
    <source>
        <dbReference type="ARBA" id="ARBA00023170"/>
    </source>
</evidence>
<keyword evidence="7" id="KW-0472">Membrane</keyword>
<dbReference type="GO" id="GO:0006886">
    <property type="term" value="P:intracellular protein transport"/>
    <property type="evidence" value="ECO:0007669"/>
    <property type="project" value="InterPro"/>
</dbReference>
<organism evidence="13 14">
    <name type="scientific">Pneumocystis murina (strain B123)</name>
    <name type="common">Mouse pneumocystis pneumonia agent</name>
    <name type="synonym">Pneumocystis carinii f. sp. muris</name>
    <dbReference type="NCBI Taxonomy" id="1069680"/>
    <lineage>
        <taxon>Eukaryota</taxon>
        <taxon>Fungi</taxon>
        <taxon>Dikarya</taxon>
        <taxon>Ascomycota</taxon>
        <taxon>Taphrinomycotina</taxon>
        <taxon>Pneumocystomycetes</taxon>
        <taxon>Pneumocystaceae</taxon>
        <taxon>Pneumocystis</taxon>
    </lineage>
</organism>
<dbReference type="GO" id="GO:0003924">
    <property type="term" value="F:GTPase activity"/>
    <property type="evidence" value="ECO:0007669"/>
    <property type="project" value="InterPro"/>
</dbReference>
<dbReference type="Proteomes" id="UP000011958">
    <property type="component" value="Unassembled WGS sequence"/>
</dbReference>
<dbReference type="PANTHER" id="PTHR43134:SF1">
    <property type="entry name" value="SIGNAL RECOGNITION PARTICLE RECEPTOR SUBUNIT ALPHA"/>
    <property type="match status" value="1"/>
</dbReference>
<sequence>MLVLFTIFNRGGIVLWERSFDVLPFNIINDFINDIFIEEQMSKTIYIKEDFAVKWTVSNDFGLVFAVVYLSLSELVYVEEFLENIKKLFCQLYNEDLKKKDFFSKNFSFDSYFDVKIDEFNALNTKKLPSFASKKDIITDNYSFSKDSEENNDIAHQHVQMSNVFETMKTRFPLKKDLHKRNISKNTKKNNPKISNLSNKEYVKKNKKVMRKWEDDYIIDSNCEADTLDYSIEPEKSSVSIQNDILDLSKENLSSKNGKVFFIKEIDDDNDGINGKNDKKEPNTWVLNIFTNLVKKRVLSLDEINPALTKMKELLLKKNIAKGVVDNICESVQNNLIGKNVGTFQSIHTIIKTTMESTLKQILTPSASIDLLKEIDDSKAQKRPYTISFVGFNGVGKSTTLSKIAFWLLKNHLKILVAACDTFRSGAIEQLQVHVRNLQQLSEREKCGKIELFEKGYGKDANIIANNSILYAKKKEFDVVLIDTSGRRHNDTRLMSPLEKLVTTENIDKVFQVAEALAGADVVSQAKNFNNALGYKRKLDGFIISKMDTVGNVIGTIVSITWATGIPIIFIGNGQTYTDIRVLSVSWAVKMLMN</sequence>
<dbReference type="SMART" id="SM00962">
    <property type="entry name" value="SRP54"/>
    <property type="match status" value="1"/>
</dbReference>
<dbReference type="eggNOG" id="KOG0781">
    <property type="taxonomic scope" value="Eukaryota"/>
</dbReference>
<keyword evidence="5" id="KW-0256">Endoplasmic reticulum</keyword>
<dbReference type="InterPro" id="IPR013822">
    <property type="entry name" value="Signal_recog_particl_SRP54_hlx"/>
</dbReference>
<dbReference type="InterPro" id="IPR011012">
    <property type="entry name" value="Longin-like_dom_sf"/>
</dbReference>
<dbReference type="InterPro" id="IPR000897">
    <property type="entry name" value="SRP54_GTPase_dom"/>
</dbReference>
<comment type="caution">
    <text evidence="13">The sequence shown here is derived from an EMBL/GenBank/DDBJ whole genome shotgun (WGS) entry which is preliminary data.</text>
</comment>
<dbReference type="GO" id="GO:0005047">
    <property type="term" value="F:signal recognition particle binding"/>
    <property type="evidence" value="ECO:0007669"/>
    <property type="project" value="EnsemblFungi"/>
</dbReference>
<protein>
    <recommendedName>
        <fullName evidence="10">Signal recognition particle receptor subunit alpha homolog</fullName>
    </recommendedName>
    <alternativeName>
        <fullName evidence="11">Docking protein alpha</fullName>
    </alternativeName>
</protein>
<gene>
    <name evidence="13" type="ORF">PNEG_01882</name>
</gene>
<dbReference type="Gene3D" id="3.40.50.300">
    <property type="entry name" value="P-loop containing nucleotide triphosphate hydrolases"/>
    <property type="match status" value="1"/>
</dbReference>
<dbReference type="GeneID" id="19895576"/>